<keyword evidence="4 9" id="KW-0812">Transmembrane</keyword>
<dbReference type="PANTHER" id="PTHR30203">
    <property type="entry name" value="OUTER MEMBRANE CATION EFFLUX PROTEIN"/>
    <property type="match status" value="1"/>
</dbReference>
<dbReference type="EMBL" id="AHJE01000019">
    <property type="protein sequence ID" value="EHP43410.1"/>
    <property type="molecule type" value="Genomic_DNA"/>
</dbReference>
<dbReference type="PATRIC" id="fig|1127483.3.peg.1754"/>
<evidence type="ECO:0000313" key="11">
    <source>
        <dbReference type="Proteomes" id="UP000005808"/>
    </source>
</evidence>
<dbReference type="NCBIfam" id="TIGR01845">
    <property type="entry name" value="outer_NodT"/>
    <property type="match status" value="1"/>
</dbReference>
<dbReference type="Proteomes" id="UP000005808">
    <property type="component" value="Unassembled WGS sequence"/>
</dbReference>
<evidence type="ECO:0000256" key="8">
    <source>
        <dbReference type="ARBA" id="ARBA00023288"/>
    </source>
</evidence>
<dbReference type="PANTHER" id="PTHR30203:SF20">
    <property type="entry name" value="MULTIDRUG RESISTANCE OUTER MEMBRANE PROTEIN MDTP-RELATED"/>
    <property type="match status" value="1"/>
</dbReference>
<dbReference type="GO" id="GO:0015562">
    <property type="term" value="F:efflux transmembrane transporter activity"/>
    <property type="evidence" value="ECO:0007669"/>
    <property type="project" value="InterPro"/>
</dbReference>
<evidence type="ECO:0000313" key="10">
    <source>
        <dbReference type="EMBL" id="EHP43410.1"/>
    </source>
</evidence>
<accession>H1S244</accession>
<evidence type="ECO:0000256" key="3">
    <source>
        <dbReference type="ARBA" id="ARBA00022452"/>
    </source>
</evidence>
<comment type="subcellular location">
    <subcellularLocation>
        <location evidence="9">Cell membrane</location>
        <topology evidence="9">Lipid-anchor</topology>
    </subcellularLocation>
    <subcellularLocation>
        <location evidence="1">Membrane</location>
    </subcellularLocation>
</comment>
<sequence>MAGCALIHHDSAPVQQVDAAQVEVPQQLDLTAGDWPSEKWWLQYDDQQLTAFIDRALSASPTMALAHQRVAQAQARAELVAAASGPQVSAIGSIDRERVSSHGFLSAYSGFEPAIGANGPWYTTGLIGLGGAWDLDIWGRHRAEIAAAIGVENARKAETAQVALELSTGIGRLYYSVQTALSAIDLLKRERDAIAIEVDAHRSKIARGLEPKTTAKQAEAKLLSVEQKISQVSDEVTNGQEAMRALIGANSREPVDIAPKTLPVVATGVPSSLGFQLLARRPDLQALHWYVVSSLKQVDAAKAAFYPSFDIKAFFGFNALDLSQLFLHASQQINIAPGLYLPVFDGGRLNANLRGERAASDAVILQYNQAVLNAVRDVAQTGSALKDLGERSAMQQRKLQAVQFTLDSASAQYVRGLANRMQVEQAREIEIQEQLAMLQLTAQSLQKSIVLTRTLGGGYQAEGDMR</sequence>
<dbReference type="AlphaFoldDB" id="H1S244"/>
<evidence type="ECO:0000256" key="1">
    <source>
        <dbReference type="ARBA" id="ARBA00004370"/>
    </source>
</evidence>
<dbReference type="NCBIfam" id="NF007390">
    <property type="entry name" value="PRK09915.1"/>
    <property type="match status" value="1"/>
</dbReference>
<name>H1S244_9BURK</name>
<evidence type="ECO:0000256" key="5">
    <source>
        <dbReference type="ARBA" id="ARBA00022729"/>
    </source>
</evidence>
<keyword evidence="5" id="KW-0732">Signal</keyword>
<gene>
    <name evidence="10" type="ORF">OR16_08762</name>
</gene>
<keyword evidence="3 9" id="KW-1134">Transmembrane beta strand</keyword>
<comment type="caution">
    <text evidence="10">The sequence shown here is derived from an EMBL/GenBank/DDBJ whole genome shotgun (WGS) entry which is preliminary data.</text>
</comment>
<dbReference type="Gene3D" id="2.20.200.10">
    <property type="entry name" value="Outer membrane efflux proteins (OEP)"/>
    <property type="match status" value="1"/>
</dbReference>
<dbReference type="Gene3D" id="1.20.1600.10">
    <property type="entry name" value="Outer membrane efflux proteins (OEP)"/>
    <property type="match status" value="1"/>
</dbReference>
<dbReference type="InterPro" id="IPR003423">
    <property type="entry name" value="OMP_efflux"/>
</dbReference>
<keyword evidence="8 9" id="KW-0449">Lipoprotein</keyword>
<evidence type="ECO:0000256" key="9">
    <source>
        <dbReference type="RuleBase" id="RU362097"/>
    </source>
</evidence>
<dbReference type="Pfam" id="PF02321">
    <property type="entry name" value="OEP"/>
    <property type="match status" value="2"/>
</dbReference>
<evidence type="ECO:0000256" key="4">
    <source>
        <dbReference type="ARBA" id="ARBA00022692"/>
    </source>
</evidence>
<evidence type="ECO:0000256" key="2">
    <source>
        <dbReference type="ARBA" id="ARBA00007613"/>
    </source>
</evidence>
<keyword evidence="6 9" id="KW-0472">Membrane</keyword>
<organism evidence="10 11">
    <name type="scientific">Cupriavidus basilensis OR16</name>
    <dbReference type="NCBI Taxonomy" id="1127483"/>
    <lineage>
        <taxon>Bacteria</taxon>
        <taxon>Pseudomonadati</taxon>
        <taxon>Pseudomonadota</taxon>
        <taxon>Betaproteobacteria</taxon>
        <taxon>Burkholderiales</taxon>
        <taxon>Burkholderiaceae</taxon>
        <taxon>Cupriavidus</taxon>
    </lineage>
</organism>
<keyword evidence="7 9" id="KW-0564">Palmitate</keyword>
<dbReference type="GO" id="GO:0005886">
    <property type="term" value="C:plasma membrane"/>
    <property type="evidence" value="ECO:0007669"/>
    <property type="project" value="UniProtKB-SubCell"/>
</dbReference>
<comment type="similarity">
    <text evidence="2 9">Belongs to the outer membrane factor (OMF) (TC 1.B.17) family.</text>
</comment>
<reference evidence="10 11" key="1">
    <citation type="journal article" date="2012" name="J. Bacteriol.">
        <title>De Novo Genome Project of Cupriavidus basilensis OR16.</title>
        <authorList>
            <person name="Cserhati M."/>
            <person name="Kriszt B."/>
            <person name="Szoboszlay S."/>
            <person name="Toth A."/>
            <person name="Szabo I."/>
            <person name="Tancsics A."/>
            <person name="Nagy I."/>
            <person name="Horvath B."/>
            <person name="Nagy I."/>
            <person name="Kukolya J."/>
        </authorList>
    </citation>
    <scope>NUCLEOTIDE SEQUENCE [LARGE SCALE GENOMIC DNA]</scope>
    <source>
        <strain evidence="10 11">OR16</strain>
    </source>
</reference>
<proteinExistence type="inferred from homology"/>
<dbReference type="InterPro" id="IPR010131">
    <property type="entry name" value="MdtP/NodT-like"/>
</dbReference>
<protein>
    <submittedName>
        <fullName evidence="10">Putative outer membrane efflux protein MdtP</fullName>
    </submittedName>
</protein>
<evidence type="ECO:0000256" key="6">
    <source>
        <dbReference type="ARBA" id="ARBA00023136"/>
    </source>
</evidence>
<evidence type="ECO:0000256" key="7">
    <source>
        <dbReference type="ARBA" id="ARBA00023139"/>
    </source>
</evidence>
<dbReference type="SUPFAM" id="SSF56954">
    <property type="entry name" value="Outer membrane efflux proteins (OEP)"/>
    <property type="match status" value="1"/>
</dbReference>